<evidence type="ECO:0000313" key="1">
    <source>
        <dbReference type="EMBL" id="XFD38790.1"/>
    </source>
</evidence>
<accession>A0ACD5DCW2</accession>
<protein>
    <submittedName>
        <fullName evidence="1">Uncharacterized protein</fullName>
    </submittedName>
</protein>
<keyword evidence="2" id="KW-1185">Reference proteome</keyword>
<organism evidence="1 2">
    <name type="scientific">Lentilactobacillus terminaliae</name>
    <dbReference type="NCBI Taxonomy" id="3003483"/>
    <lineage>
        <taxon>Bacteria</taxon>
        <taxon>Bacillati</taxon>
        <taxon>Bacillota</taxon>
        <taxon>Bacilli</taxon>
        <taxon>Lactobacillales</taxon>
        <taxon>Lactobacillaceae</taxon>
        <taxon>Lentilactobacillus</taxon>
    </lineage>
</organism>
<evidence type="ECO:0000313" key="2">
    <source>
        <dbReference type="Proteomes" id="UP001149860"/>
    </source>
</evidence>
<dbReference type="Proteomes" id="UP001149860">
    <property type="component" value="Chromosome"/>
</dbReference>
<proteinExistence type="predicted"/>
<name>A0ACD5DCW2_9LACO</name>
<sequence length="75" mass="8835">MSNNLIKQLLTIIPTILAGAYTFYLSRKKSIHQIEQDDVNSRRTLYSEMKIRAEKAENRADKLQLELDKIRKKEN</sequence>
<dbReference type="EMBL" id="CP168151">
    <property type="protein sequence ID" value="XFD38790.1"/>
    <property type="molecule type" value="Genomic_DNA"/>
</dbReference>
<gene>
    <name evidence="1" type="ORF">O0236_004970</name>
</gene>
<reference evidence="1" key="1">
    <citation type="submission" date="2024-08" db="EMBL/GenBank/DDBJ databases">
        <title>Lentilactobacillus sp. nov., isolated from tree bark.</title>
        <authorList>
            <person name="Phuengjayaem S."/>
            <person name="Tanasupawat S."/>
        </authorList>
    </citation>
    <scope>NUCLEOTIDE SEQUENCE</scope>
    <source>
        <strain evidence="1">SPB1-3</strain>
    </source>
</reference>